<proteinExistence type="predicted"/>
<feature type="domain" description="Baseplate hub protein gp44/GpP-like C-terminal" evidence="1">
    <location>
        <begin position="215"/>
        <end position="294"/>
    </location>
</feature>
<dbReference type="Gene3D" id="3.55.50.10">
    <property type="entry name" value="Baseplate protein-like domains"/>
    <property type="match status" value="1"/>
</dbReference>
<comment type="caution">
    <text evidence="3">The sequence shown here is derived from an EMBL/GenBank/DDBJ whole genome shotgun (WGS) entry which is preliminary data.</text>
</comment>
<feature type="non-terminal residue" evidence="3">
    <location>
        <position position="1"/>
    </location>
</feature>
<dbReference type="SUPFAM" id="SSF69279">
    <property type="entry name" value="Phage tail proteins"/>
    <property type="match status" value="2"/>
</dbReference>
<feature type="domain" description="Baseplate hub protein gp44/GpP-like second" evidence="2">
    <location>
        <begin position="52"/>
        <end position="135"/>
    </location>
</feature>
<evidence type="ECO:0000259" key="2">
    <source>
        <dbReference type="Pfam" id="PF22255"/>
    </source>
</evidence>
<dbReference type="InterPro" id="IPR053981">
    <property type="entry name" value="Gp44/GpP-like_2nd"/>
</dbReference>
<gene>
    <name evidence="3" type="ORF">LCGC14_3147420</name>
</gene>
<dbReference type="AlphaFoldDB" id="A0A0F8WJ17"/>
<name>A0A0F8WJ17_9ZZZZ</name>
<dbReference type="EMBL" id="LAZR01069181">
    <property type="protein sequence ID" value="KKK48210.1"/>
    <property type="molecule type" value="Genomic_DNA"/>
</dbReference>
<dbReference type="Pfam" id="PF22255">
    <property type="entry name" value="Gp44-like_2nd"/>
    <property type="match status" value="1"/>
</dbReference>
<evidence type="ECO:0000313" key="3">
    <source>
        <dbReference type="EMBL" id="KKK48210.1"/>
    </source>
</evidence>
<sequence length="303" mass="33514">NMELREATRPYSYKPCDLFIGGELFIAAQTVKWNPALRPNETVKTIDARTKTGHTIECMAQKTALEFNNQTLSQIATAIMAPYGDDLKPLFFDGDSDQFTKVRKEIADTDFSFLSGLAVQKGFMITSSDSGQMAFIRANIDGKPVSRFIEGDTAMEYIAAVYDGTKRHSSYQGVTESPGVPGPSSVLNDESIPVYRPFVFSADDLEAGNLDTALSWRRSKSLADSTKLKITVTGWRNEVNMLWRENMKLTVLAPSVDIFTETEYIISGVDLSKSENGGSVSTLEMVLPQAYSLEFPSSFPWEG</sequence>
<accession>A0A0F8WJ17</accession>
<reference evidence="3" key="1">
    <citation type="journal article" date="2015" name="Nature">
        <title>Complex archaea that bridge the gap between prokaryotes and eukaryotes.</title>
        <authorList>
            <person name="Spang A."/>
            <person name="Saw J.H."/>
            <person name="Jorgensen S.L."/>
            <person name="Zaremba-Niedzwiedzka K."/>
            <person name="Martijn J."/>
            <person name="Lind A.E."/>
            <person name="van Eijk R."/>
            <person name="Schleper C."/>
            <person name="Guy L."/>
            <person name="Ettema T.J."/>
        </authorList>
    </citation>
    <scope>NUCLEOTIDE SEQUENCE</scope>
</reference>
<organism evidence="3">
    <name type="scientific">marine sediment metagenome</name>
    <dbReference type="NCBI Taxonomy" id="412755"/>
    <lineage>
        <taxon>unclassified sequences</taxon>
        <taxon>metagenomes</taxon>
        <taxon>ecological metagenomes</taxon>
    </lineage>
</organism>
<dbReference type="Pfam" id="PF21929">
    <property type="entry name" value="GpP_4th"/>
    <property type="match status" value="1"/>
</dbReference>
<dbReference type="Gene3D" id="2.30.300.10">
    <property type="entry name" value="Baseplate protein-like domain - beta roll fold"/>
    <property type="match status" value="1"/>
</dbReference>
<evidence type="ECO:0008006" key="4">
    <source>
        <dbReference type="Google" id="ProtNLM"/>
    </source>
</evidence>
<evidence type="ECO:0000259" key="1">
    <source>
        <dbReference type="Pfam" id="PF21929"/>
    </source>
</evidence>
<dbReference type="InterPro" id="IPR023399">
    <property type="entry name" value="Baseplate-like_2-layer_sand"/>
</dbReference>
<dbReference type="InterPro" id="IPR053982">
    <property type="entry name" value="Gp44/GpP-like_C"/>
</dbReference>
<dbReference type="Gene3D" id="3.30.1920.10">
    <property type="entry name" value="Baseplate protein-like domains - 2 layer sandwich fold"/>
    <property type="match status" value="1"/>
</dbReference>
<protein>
    <recommendedName>
        <fullName evidence="4">Tip attachment protein J domain-containing protein</fullName>
    </recommendedName>
</protein>